<dbReference type="OrthoDB" id="9771544at2"/>
<reference evidence="9 10" key="1">
    <citation type="submission" date="2013-12" db="EMBL/GenBank/DDBJ databases">
        <title>Comparative genomics of Petrotoga isolates.</title>
        <authorList>
            <person name="Nesbo C.L."/>
            <person name="Charchuk R."/>
            <person name="Chow K."/>
        </authorList>
    </citation>
    <scope>NUCLEOTIDE SEQUENCE [LARGE SCALE GENOMIC DNA]</scope>
    <source>
        <strain evidence="9 10">DSM 13574</strain>
    </source>
</reference>
<dbReference type="Proteomes" id="UP000236434">
    <property type="component" value="Unassembled WGS sequence"/>
</dbReference>
<evidence type="ECO:0000256" key="2">
    <source>
        <dbReference type="ARBA" id="ARBA00022448"/>
    </source>
</evidence>
<evidence type="ECO:0000256" key="1">
    <source>
        <dbReference type="ARBA" id="ARBA00004651"/>
    </source>
</evidence>
<evidence type="ECO:0000256" key="6">
    <source>
        <dbReference type="ARBA" id="ARBA00023136"/>
    </source>
</evidence>
<dbReference type="PROSITE" id="PS50928">
    <property type="entry name" value="ABC_TM1"/>
    <property type="match status" value="1"/>
</dbReference>
<evidence type="ECO:0000259" key="8">
    <source>
        <dbReference type="PROSITE" id="PS50928"/>
    </source>
</evidence>
<keyword evidence="4 7" id="KW-0812">Transmembrane</keyword>
<evidence type="ECO:0000313" key="9">
    <source>
        <dbReference type="EMBL" id="PNR97677.1"/>
    </source>
</evidence>
<evidence type="ECO:0000313" key="10">
    <source>
        <dbReference type="Proteomes" id="UP000236434"/>
    </source>
</evidence>
<evidence type="ECO:0000256" key="7">
    <source>
        <dbReference type="RuleBase" id="RU363032"/>
    </source>
</evidence>
<name>A0A2K1P4N5_9BACT</name>
<comment type="similarity">
    <text evidence="7">Belongs to the binding-protein-dependent transport system permease family.</text>
</comment>
<comment type="caution">
    <text evidence="9">The sequence shown here is derived from an EMBL/GenBank/DDBJ whole genome shotgun (WGS) entry which is preliminary data.</text>
</comment>
<feature type="domain" description="ABC transmembrane type-1" evidence="8">
    <location>
        <begin position="61"/>
        <end position="250"/>
    </location>
</feature>
<gene>
    <name evidence="9" type="ORF">X929_02795</name>
</gene>
<keyword evidence="2 7" id="KW-0813">Transport</keyword>
<evidence type="ECO:0000256" key="5">
    <source>
        <dbReference type="ARBA" id="ARBA00022989"/>
    </source>
</evidence>
<accession>A0A2K1P4N5</accession>
<keyword evidence="3" id="KW-1003">Cell membrane</keyword>
<dbReference type="EMBL" id="AZRL01000004">
    <property type="protein sequence ID" value="PNR97677.1"/>
    <property type="molecule type" value="Genomic_DNA"/>
</dbReference>
<organism evidence="9 10">
    <name type="scientific">Petrotoga olearia DSM 13574</name>
    <dbReference type="NCBI Taxonomy" id="1122955"/>
    <lineage>
        <taxon>Bacteria</taxon>
        <taxon>Thermotogati</taxon>
        <taxon>Thermotogota</taxon>
        <taxon>Thermotogae</taxon>
        <taxon>Petrotogales</taxon>
        <taxon>Petrotogaceae</taxon>
        <taxon>Petrotoga</taxon>
    </lineage>
</organism>
<feature type="transmembrane region" description="Helical" evidence="7">
    <location>
        <begin position="96"/>
        <end position="117"/>
    </location>
</feature>
<sequence>MRKVIVIILAILFMIPIFWTVSSSLKSMNEIYRYPPTIFPQEISLEGYKNVIYESQFPRYVANTLFVAIVSTIITVFISVSLGYGLAKGTFKYKNFFLEMVTITLFITAQVIMVPLFVVIKQLGLIDSLWGLIIPAVFTPTASFTAYQYMKDLPNEFLESAQVDGANEWQIFFKIVLPMSRPLIAAISIFSFTWRWNDFVLPLIVINSGDKFTIQLALSALQGQYGIPWNEILAFSVLAIIPTLIIFLLFQNLFMKGLSAGGLKY</sequence>
<dbReference type="InterPro" id="IPR000515">
    <property type="entry name" value="MetI-like"/>
</dbReference>
<evidence type="ECO:0000256" key="4">
    <source>
        <dbReference type="ARBA" id="ARBA00022692"/>
    </source>
</evidence>
<evidence type="ECO:0000256" key="3">
    <source>
        <dbReference type="ARBA" id="ARBA00022475"/>
    </source>
</evidence>
<keyword evidence="6 7" id="KW-0472">Membrane</keyword>
<dbReference type="AlphaFoldDB" id="A0A2K1P4N5"/>
<dbReference type="PANTHER" id="PTHR43744:SF12">
    <property type="entry name" value="ABC TRANSPORTER PERMEASE PROTEIN MG189-RELATED"/>
    <property type="match status" value="1"/>
</dbReference>
<dbReference type="SUPFAM" id="SSF161098">
    <property type="entry name" value="MetI-like"/>
    <property type="match status" value="1"/>
</dbReference>
<dbReference type="Pfam" id="PF00528">
    <property type="entry name" value="BPD_transp_1"/>
    <property type="match status" value="1"/>
</dbReference>
<dbReference type="GO" id="GO:0005886">
    <property type="term" value="C:plasma membrane"/>
    <property type="evidence" value="ECO:0007669"/>
    <property type="project" value="UniProtKB-SubCell"/>
</dbReference>
<dbReference type="InterPro" id="IPR035906">
    <property type="entry name" value="MetI-like_sf"/>
</dbReference>
<feature type="transmembrane region" description="Helical" evidence="7">
    <location>
        <begin position="232"/>
        <end position="250"/>
    </location>
</feature>
<comment type="subcellular location">
    <subcellularLocation>
        <location evidence="1 7">Cell membrane</location>
        <topology evidence="1 7">Multi-pass membrane protein</topology>
    </subcellularLocation>
</comment>
<keyword evidence="5 7" id="KW-1133">Transmembrane helix</keyword>
<feature type="transmembrane region" description="Helical" evidence="7">
    <location>
        <begin position="60"/>
        <end position="84"/>
    </location>
</feature>
<dbReference type="CDD" id="cd06261">
    <property type="entry name" value="TM_PBP2"/>
    <property type="match status" value="1"/>
</dbReference>
<proteinExistence type="inferred from homology"/>
<dbReference type="PANTHER" id="PTHR43744">
    <property type="entry name" value="ABC TRANSPORTER PERMEASE PROTEIN MG189-RELATED-RELATED"/>
    <property type="match status" value="1"/>
</dbReference>
<feature type="transmembrane region" description="Helical" evidence="7">
    <location>
        <begin position="171"/>
        <end position="194"/>
    </location>
</feature>
<dbReference type="RefSeq" id="WP_103066511.1">
    <property type="nucleotide sequence ID" value="NZ_AZRL01000004.1"/>
</dbReference>
<protein>
    <submittedName>
        <fullName evidence="9">Sugar ABC transporter permease</fullName>
    </submittedName>
</protein>
<dbReference type="Gene3D" id="1.10.3720.10">
    <property type="entry name" value="MetI-like"/>
    <property type="match status" value="1"/>
</dbReference>
<dbReference type="GO" id="GO:0055085">
    <property type="term" value="P:transmembrane transport"/>
    <property type="evidence" value="ECO:0007669"/>
    <property type="project" value="InterPro"/>
</dbReference>
<feature type="transmembrane region" description="Helical" evidence="7">
    <location>
        <begin position="129"/>
        <end position="150"/>
    </location>
</feature>